<reference evidence="6 7" key="1">
    <citation type="submission" date="2014-02" db="EMBL/GenBank/DDBJ databases">
        <title>The small core and large imbalanced accessory genome model reveals a collaborative survival strategy of Sorangium cellulosum strains in nature.</title>
        <authorList>
            <person name="Han K."/>
            <person name="Peng R."/>
            <person name="Blom J."/>
            <person name="Li Y.-Z."/>
        </authorList>
    </citation>
    <scope>NUCLEOTIDE SEQUENCE [LARGE SCALE GENOMIC DNA]</scope>
    <source>
        <strain evidence="6 7">So0011-07</strain>
    </source>
</reference>
<dbReference type="Pfam" id="PF13416">
    <property type="entry name" value="SBP_bac_8"/>
    <property type="match status" value="1"/>
</dbReference>
<dbReference type="GO" id="GO:0042597">
    <property type="term" value="C:periplasmic space"/>
    <property type="evidence" value="ECO:0007669"/>
    <property type="project" value="UniProtKB-SubCell"/>
</dbReference>
<dbReference type="AlphaFoldDB" id="A0A150RD20"/>
<organism evidence="6 7">
    <name type="scientific">Sorangium cellulosum</name>
    <name type="common">Polyangium cellulosum</name>
    <dbReference type="NCBI Taxonomy" id="56"/>
    <lineage>
        <taxon>Bacteria</taxon>
        <taxon>Pseudomonadati</taxon>
        <taxon>Myxococcota</taxon>
        <taxon>Polyangia</taxon>
        <taxon>Polyangiales</taxon>
        <taxon>Polyangiaceae</taxon>
        <taxon>Sorangium</taxon>
    </lineage>
</organism>
<sequence length="362" mass="39723">MKRISALLILMVVPLMALLGCGKKESPAPQAAGSGSAPAAEPKAGGELNLFAWSEYVPQEVLDGFTKETGIKVNYETYASNEEMMSKLLAGSTRYDLIQPSEYAVEALIRQNKLQPLDHARLPNLKNIAPAFRGLAHDPELKYTVPWMGTTVGIVVNTEKVKEPVKGFKDVFQPKYKGRIVALNDAREIVAWVMVTMGLDSNQVTPENLAKIKPTLAEWIKLVKVFDSDSPKTALLNGDVDIGIVWSGEAALLYQENKDKFQFILPAEGTHKAIDSLAVPDNAQNKIGAEMFMNYILRPEVSKIISDKFPYTNPNTEARKLLTPEQLANPASYPPLAGMETFHDIGKAAADVDKLVTDLKAQ</sequence>
<dbReference type="Proteomes" id="UP000075635">
    <property type="component" value="Unassembled WGS sequence"/>
</dbReference>
<dbReference type="InterPro" id="IPR001188">
    <property type="entry name" value="Sperm_putr-bd"/>
</dbReference>
<feature type="binding site" evidence="5">
    <location>
        <position position="103"/>
    </location>
    <ligand>
        <name>spermidine</name>
        <dbReference type="ChEBI" id="CHEBI:57834"/>
    </ligand>
</feature>
<keyword evidence="3" id="KW-0732">Signal</keyword>
<feature type="binding site" evidence="5">
    <location>
        <position position="55"/>
    </location>
    <ligand>
        <name>spermidine</name>
        <dbReference type="ChEBI" id="CHEBI:57834"/>
    </ligand>
</feature>
<evidence type="ECO:0000256" key="4">
    <source>
        <dbReference type="ARBA" id="ARBA00022764"/>
    </source>
</evidence>
<evidence type="ECO:0000256" key="1">
    <source>
        <dbReference type="ARBA" id="ARBA00004418"/>
    </source>
</evidence>
<gene>
    <name evidence="6" type="ORF">BE17_38380</name>
</gene>
<evidence type="ECO:0000256" key="5">
    <source>
        <dbReference type="PIRSR" id="PIRSR019574-1"/>
    </source>
</evidence>
<dbReference type="PRINTS" id="PR00909">
    <property type="entry name" value="SPERMDNBNDNG"/>
</dbReference>
<dbReference type="GO" id="GO:0015846">
    <property type="term" value="P:polyamine transport"/>
    <property type="evidence" value="ECO:0007669"/>
    <property type="project" value="InterPro"/>
</dbReference>
<dbReference type="SUPFAM" id="SSF53850">
    <property type="entry name" value="Periplasmic binding protein-like II"/>
    <property type="match status" value="1"/>
</dbReference>
<feature type="binding site" evidence="5">
    <location>
        <begin position="185"/>
        <end position="188"/>
    </location>
    <ligand>
        <name>spermidine</name>
        <dbReference type="ChEBI" id="CHEBI:57834"/>
    </ligand>
</feature>
<keyword evidence="4" id="KW-0574">Periplasm</keyword>
<protein>
    <submittedName>
        <fullName evidence="6">Spermidine/putrescine ABC transporter substrate-binding protein</fullName>
    </submittedName>
</protein>
<dbReference type="PIRSF" id="PIRSF019574">
    <property type="entry name" value="Periplasmic_polyamine_BP"/>
    <property type="match status" value="1"/>
</dbReference>
<dbReference type="PROSITE" id="PS51257">
    <property type="entry name" value="PROKAR_LIPOPROTEIN"/>
    <property type="match status" value="1"/>
</dbReference>
<dbReference type="Gene3D" id="3.40.190.10">
    <property type="entry name" value="Periplasmic binding protein-like II"/>
    <property type="match status" value="2"/>
</dbReference>
<evidence type="ECO:0000313" key="7">
    <source>
        <dbReference type="Proteomes" id="UP000075635"/>
    </source>
</evidence>
<dbReference type="EMBL" id="JEMB01002824">
    <property type="protein sequence ID" value="KYF78071.1"/>
    <property type="molecule type" value="Genomic_DNA"/>
</dbReference>
<dbReference type="GO" id="GO:0019808">
    <property type="term" value="F:polyamine binding"/>
    <property type="evidence" value="ECO:0007669"/>
    <property type="project" value="InterPro"/>
</dbReference>
<name>A0A150RD20_SORCE</name>
<accession>A0A150RD20</accession>
<comment type="caution">
    <text evidence="6">The sequence shown here is derived from an EMBL/GenBank/DDBJ whole genome shotgun (WGS) entry which is preliminary data.</text>
</comment>
<dbReference type="PANTHER" id="PTHR30222">
    <property type="entry name" value="SPERMIDINE/PUTRESCINE-BINDING PERIPLASMIC PROTEIN"/>
    <property type="match status" value="1"/>
</dbReference>
<comment type="subcellular location">
    <subcellularLocation>
        <location evidence="1">Periplasm</location>
    </subcellularLocation>
</comment>
<evidence type="ECO:0000256" key="2">
    <source>
        <dbReference type="ARBA" id="ARBA00022448"/>
    </source>
</evidence>
<evidence type="ECO:0000256" key="3">
    <source>
        <dbReference type="ARBA" id="ARBA00022729"/>
    </source>
</evidence>
<proteinExistence type="predicted"/>
<keyword evidence="2" id="KW-0813">Transport</keyword>
<dbReference type="InterPro" id="IPR006059">
    <property type="entry name" value="SBP"/>
</dbReference>
<dbReference type="CDD" id="cd13590">
    <property type="entry name" value="PBP2_PotD_PotF_like"/>
    <property type="match status" value="1"/>
</dbReference>
<dbReference type="PANTHER" id="PTHR30222:SF17">
    <property type="entry name" value="SPERMIDINE_PUTRESCINE-BINDING PERIPLASMIC PROTEIN"/>
    <property type="match status" value="1"/>
</dbReference>
<evidence type="ECO:0000313" key="6">
    <source>
        <dbReference type="EMBL" id="KYF78071.1"/>
    </source>
</evidence>